<evidence type="ECO:0000313" key="2">
    <source>
        <dbReference type="Proteomes" id="UP000783871"/>
    </source>
</evidence>
<gene>
    <name evidence="1" type="ORF">HCJ94_06110</name>
</gene>
<dbReference type="EMBL" id="JAATEO010000004">
    <property type="protein sequence ID" value="NJP31573.1"/>
    <property type="molecule type" value="Genomic_DNA"/>
</dbReference>
<dbReference type="RefSeq" id="WP_167999966.1">
    <property type="nucleotide sequence ID" value="NZ_JAATEO010000004.1"/>
</dbReference>
<accession>A0ABX0Z274</accession>
<sequence>MSLADYDAARVLGEICGAVDGAGRWRATCNLVPGHGGPHECWKGAGTVVFRAWPFPVPAALPWARDEARP</sequence>
<reference evidence="1 2" key="1">
    <citation type="submission" date="2020-03" db="EMBL/GenBank/DDBJ databases">
        <title>WGS of actinomycetes isolated from Thailand.</title>
        <authorList>
            <person name="Thawai C."/>
        </authorList>
    </citation>
    <scope>NUCLEOTIDE SEQUENCE [LARGE SCALE GENOMIC DNA]</scope>
    <source>
        <strain evidence="1 2">HSS6-12</strain>
    </source>
</reference>
<keyword evidence="2" id="KW-1185">Reference proteome</keyword>
<evidence type="ECO:0000313" key="1">
    <source>
        <dbReference type="EMBL" id="NJP31573.1"/>
    </source>
</evidence>
<organism evidence="1 2">
    <name type="scientific">Micromonospora thermarum</name>
    <dbReference type="NCBI Taxonomy" id="2720024"/>
    <lineage>
        <taxon>Bacteria</taxon>
        <taxon>Bacillati</taxon>
        <taxon>Actinomycetota</taxon>
        <taxon>Actinomycetes</taxon>
        <taxon>Micromonosporales</taxon>
        <taxon>Micromonosporaceae</taxon>
        <taxon>Micromonospora</taxon>
    </lineage>
</organism>
<proteinExistence type="predicted"/>
<protein>
    <submittedName>
        <fullName evidence="1">Uncharacterized protein</fullName>
    </submittedName>
</protein>
<dbReference type="Proteomes" id="UP000783871">
    <property type="component" value="Unassembled WGS sequence"/>
</dbReference>
<comment type="caution">
    <text evidence="1">The sequence shown here is derived from an EMBL/GenBank/DDBJ whole genome shotgun (WGS) entry which is preliminary data.</text>
</comment>
<name>A0ABX0Z274_9ACTN</name>